<dbReference type="CDD" id="cd16376">
    <property type="entry name" value="Avd_like"/>
    <property type="match status" value="1"/>
</dbReference>
<dbReference type="InterPro" id="IPR055360">
    <property type="entry name" value="bAvd"/>
</dbReference>
<protein>
    <recommendedName>
        <fullName evidence="3">Four helix bundle protein</fullName>
    </recommendedName>
</protein>
<accession>A0A1G2Q2W5</accession>
<dbReference type="Proteomes" id="UP000178936">
    <property type="component" value="Unassembled WGS sequence"/>
</dbReference>
<proteinExistence type="predicted"/>
<name>A0A1G2Q2W5_9BACT</name>
<evidence type="ECO:0000313" key="2">
    <source>
        <dbReference type="Proteomes" id="UP000178936"/>
    </source>
</evidence>
<gene>
    <name evidence="1" type="ORF">A2226_02795</name>
</gene>
<organism evidence="1 2">
    <name type="scientific">Candidatus Veblenbacteria bacterium RIFOXYA2_FULL_43_9</name>
    <dbReference type="NCBI Taxonomy" id="1802425"/>
    <lineage>
        <taxon>Bacteria</taxon>
        <taxon>Candidatus Vebleniibacteriota</taxon>
    </lineage>
</organism>
<evidence type="ECO:0008006" key="3">
    <source>
        <dbReference type="Google" id="ProtNLM"/>
    </source>
</evidence>
<dbReference type="AlphaFoldDB" id="A0A1G2Q2W5"/>
<reference evidence="1 2" key="1">
    <citation type="journal article" date="2016" name="Nat. Commun.">
        <title>Thousands of microbial genomes shed light on interconnected biogeochemical processes in an aquifer system.</title>
        <authorList>
            <person name="Anantharaman K."/>
            <person name="Brown C.T."/>
            <person name="Hug L.A."/>
            <person name="Sharon I."/>
            <person name="Castelle C.J."/>
            <person name="Probst A.J."/>
            <person name="Thomas B.C."/>
            <person name="Singh A."/>
            <person name="Wilkins M.J."/>
            <person name="Karaoz U."/>
            <person name="Brodie E.L."/>
            <person name="Williams K.H."/>
            <person name="Hubbard S.S."/>
            <person name="Banfield J.F."/>
        </authorList>
    </citation>
    <scope>NUCLEOTIDE SEQUENCE [LARGE SCALE GENOMIC DNA]</scope>
</reference>
<dbReference type="InterPro" id="IPR036583">
    <property type="entry name" value="23S_rRNA_IVS_sf"/>
</dbReference>
<evidence type="ECO:0000313" key="1">
    <source>
        <dbReference type="EMBL" id="OHA54904.1"/>
    </source>
</evidence>
<dbReference type="Gene3D" id="1.20.1440.60">
    <property type="entry name" value="23S rRNA-intervening sequence"/>
    <property type="match status" value="1"/>
</dbReference>
<comment type="caution">
    <text evidence="1">The sequence shown here is derived from an EMBL/GenBank/DDBJ whole genome shotgun (WGS) entry which is preliminary data.</text>
</comment>
<sequence>MTQSLGKIDSLRFFIQISWENHLISNDQFTALGTEVENIGKMLGGWRKGLQNKTPALKAGEDK</sequence>
<dbReference type="EMBL" id="MHTB01000033">
    <property type="protein sequence ID" value="OHA54904.1"/>
    <property type="molecule type" value="Genomic_DNA"/>
</dbReference>